<keyword evidence="7" id="KW-0812">Transmembrane</keyword>
<dbReference type="Pfam" id="PF17961">
    <property type="entry name" value="Big_8"/>
    <property type="match status" value="1"/>
</dbReference>
<dbReference type="SUPFAM" id="SSF49478">
    <property type="entry name" value="Cna protein B-type domain"/>
    <property type="match status" value="6"/>
</dbReference>
<evidence type="ECO:0000256" key="2">
    <source>
        <dbReference type="ARBA" id="ARBA00022512"/>
    </source>
</evidence>
<evidence type="ECO:0000256" key="5">
    <source>
        <dbReference type="ARBA" id="ARBA00023088"/>
    </source>
</evidence>
<dbReference type="InterPro" id="IPR019931">
    <property type="entry name" value="LPXTG_anchor"/>
</dbReference>
<keyword evidence="11" id="KW-1185">Reference proteome</keyword>
<dbReference type="InterPro" id="IPR041033">
    <property type="entry name" value="SpaA_PFL_dom_1"/>
</dbReference>
<evidence type="ECO:0000313" key="11">
    <source>
        <dbReference type="Proteomes" id="UP000664495"/>
    </source>
</evidence>
<dbReference type="InterPro" id="IPR013783">
    <property type="entry name" value="Ig-like_fold"/>
</dbReference>
<dbReference type="Pfam" id="PF17802">
    <property type="entry name" value="SpaA"/>
    <property type="match status" value="6"/>
</dbReference>
<evidence type="ECO:0000313" key="10">
    <source>
        <dbReference type="EMBL" id="MBO0454672.1"/>
    </source>
</evidence>
<feature type="region of interest" description="Disordered" evidence="6">
    <location>
        <begin position="28"/>
        <end position="97"/>
    </location>
</feature>
<feature type="compositionally biased region" description="Polar residues" evidence="6">
    <location>
        <begin position="1549"/>
        <end position="1568"/>
    </location>
</feature>
<sequence>MKNKLVVIGLVTLLVLQTLSPVFAYGQGSTESTVQSSESEKKEVTSSSKKIPDSAVSEDSSSKPPAAENSSTTATSATAIKTSGETEKQEAERKQARTAITDNIFSSVKMYKINGDEVQPNDTLPNMTGVKLSLKFSFSNKNYQTGDTFTTQLPAQVAIAKDLSGDFSPMTSAKWSISAATKELTITFLEDNVSSEVYDLTLITSLEKVTNIDEENQKVVFDTAPTPTIFSIEVTSSVDSGKSSTAVTMDTLNPKKSEISSVFNLDRVDNTNRMYQIEAYNSTSKISFDSIKVYSSDVDFNGSLVGSKTLLNKDTDYEIVYKNAGTTRASAEIKLLRSIGKKAVIAESVVSGIDGKNYVDESIAGNEYNYFYPYSYTYENNTQLSSSSTSKAFVTLQPLEAKGKINQDTGAIDWELKYNFNEQPLTTASQLITDLTDQGVELVAGSISIEKVGFNYTSGNSYEVVSQGDGAGDFAVSPDSSGSLTFTPKANTQQAYVIRYSTKITDPTERVIKNKVTNGTVTKEAQVSLIPNLLSKEAGTIDIFNRTMEWTITVNAEKYTMKKPVVHDYFIGAVKDYTGLTINKKISDTESVPLVENQDYRITKFDENGSPVGAQPNVNGAPDSFNGGVRIDFLGEYNELKDPLVITIKTKIDTDQQRTEIKNKATLNYGDVPGVIEYEAKGTFVDPYYTGGAKLGTNTEKTGNYLHQNWLVFLNATGATFNLTKMEDSLPAGTELVPGSLRFEEVTSQSMIDNMTRYLTNDYNLAPEGSDVYPTKIDTQNNQINLEFGKLGSKRVYVKYKTRIKRDWYVYQQVNNVAKATYDDKAPAEYKAGLYVYNYENALQKSVAKDPVKENVANWTVTTRNISADLPVQDPEIIDSLTQGTTNAAYDPTSFVVTNAATGEKISTDHYRLIITENTFKIVFSDYKAEDNIKVEYDTVSEFPGGVKNLSQVNSSSYGALNSYYRQANTAVNLSFTSGSGTGVVKTADLSVLKVDAKGKELAGATFEILKEDGTETGLKADTDDTGKVTFTGLPLGNYLLRESKAPNGYEINPEYKNGKALTLTEGMDTIKVVNQETVPNSVELTKMDKKTNEVLSGAKFRLEKAGGEKISEGHETGSDGRFTVTDLPIGEYQFIETEAPTGYKLDETPVKFSITERQGQIVNLKKTNSLSTGSVILKKVDEQSKAALKGAVFQLQDSAGKIVKDELITDGEGKVEVSNLAPGEYQFVETKAPTNYQTDPTPVEFTITKAQEKAAEVEKTNTKTPAKTGSVVLSKIDESTGEALSGATFELQDEQGEALQSDLVTDKSGKLLLEALTAGSYQLVETEAPTGYVKDSRPVTFTIKEQAETLELTKTNQAIKRGVVLEKIDEATQQPLSGAEFILQTQEGKTIPTDKMSTDDNGRLSVKDLAPGEYQLVETKAPAGYQLDAEPVAFTIKSDQTAPVQVKKTNKGLPAAAVLKKVDSTSGEGLAEAVFALQDENGTLLKANLKTDEAGALAVTGLKPGKYQFVETKAPTGYVLDEKPVTFQVTEAKKLVTVKKENVKQAASGKTQNTSRTLPSTTLNGRNHTYLPKTGEQKSTILVVVGIVILVILGGVVYFKRKK</sequence>
<feature type="region of interest" description="Disordered" evidence="6">
    <location>
        <begin position="1547"/>
        <end position="1571"/>
    </location>
</feature>
<keyword evidence="3" id="KW-0964">Secreted</keyword>
<dbReference type="RefSeq" id="WP_207110401.1">
    <property type="nucleotide sequence ID" value="NZ_JAFLVR010000070.1"/>
</dbReference>
<dbReference type="InterPro" id="IPR008456">
    <property type="entry name" value="Collagen-bd_dom"/>
</dbReference>
<keyword evidence="7" id="KW-0472">Membrane</keyword>
<name>A0ABS3HMI4_9ENTE</name>
<evidence type="ECO:0000256" key="4">
    <source>
        <dbReference type="ARBA" id="ARBA00022729"/>
    </source>
</evidence>
<evidence type="ECO:0000259" key="9">
    <source>
        <dbReference type="PROSITE" id="PS50847"/>
    </source>
</evidence>
<reference evidence="10 11" key="1">
    <citation type="submission" date="2021-03" db="EMBL/GenBank/DDBJ databases">
        <title>Enterococcal diversity collection.</title>
        <authorList>
            <person name="Gilmore M.S."/>
            <person name="Schwartzman J."/>
            <person name="Van Tyne D."/>
            <person name="Martin M."/>
            <person name="Earl A.M."/>
            <person name="Manson A.L."/>
            <person name="Straub T."/>
            <person name="Salamzade R."/>
            <person name="Saavedra J."/>
            <person name="Lebreton F."/>
            <person name="Prichula J."/>
            <person name="Schaufler K."/>
            <person name="Gaca A."/>
            <person name="Sgardioli B."/>
            <person name="Wagenaar J."/>
            <person name="Strong T."/>
        </authorList>
    </citation>
    <scope>NUCLEOTIDE SEQUENCE [LARGE SCALE GENOMIC DNA]</scope>
    <source>
        <strain evidence="10 11">MJM16</strain>
    </source>
</reference>
<keyword evidence="5" id="KW-0572">Peptidoglycan-anchor</keyword>
<feature type="signal peptide" evidence="8">
    <location>
        <begin position="1"/>
        <end position="24"/>
    </location>
</feature>
<organism evidence="10 11">
    <name type="scientific">Candidatus Enterococcus murrayae</name>
    <dbReference type="NCBI Taxonomy" id="2815321"/>
    <lineage>
        <taxon>Bacteria</taxon>
        <taxon>Bacillati</taxon>
        <taxon>Bacillota</taxon>
        <taxon>Bacilli</taxon>
        <taxon>Lactobacillales</taxon>
        <taxon>Enterococcaceae</taxon>
        <taxon>Enterococcus</taxon>
    </lineage>
</organism>
<evidence type="ECO:0000256" key="7">
    <source>
        <dbReference type="SAM" id="Phobius"/>
    </source>
</evidence>
<dbReference type="InterPro" id="IPR041171">
    <property type="entry name" value="SDR_Ig"/>
</dbReference>
<evidence type="ECO:0000256" key="3">
    <source>
        <dbReference type="ARBA" id="ARBA00022525"/>
    </source>
</evidence>
<dbReference type="PANTHER" id="PTHR36108:SF13">
    <property type="entry name" value="COLOSSIN-B-RELATED"/>
    <property type="match status" value="1"/>
</dbReference>
<gene>
    <name evidence="10" type="ORF">JZO85_20620</name>
</gene>
<protein>
    <submittedName>
        <fullName evidence="10">Collagen binding domain-containing protein</fullName>
    </submittedName>
</protein>
<comment type="similarity">
    <text evidence="1">Belongs to the serine-aspartate repeat-containing protein (SDr) family.</text>
</comment>
<dbReference type="Pfam" id="PF00746">
    <property type="entry name" value="Gram_pos_anchor"/>
    <property type="match status" value="1"/>
</dbReference>
<keyword evidence="10" id="KW-0176">Collagen</keyword>
<evidence type="ECO:0000256" key="1">
    <source>
        <dbReference type="ARBA" id="ARBA00007257"/>
    </source>
</evidence>
<keyword evidence="4 8" id="KW-0732">Signal</keyword>
<dbReference type="Proteomes" id="UP000664495">
    <property type="component" value="Unassembled WGS sequence"/>
</dbReference>
<comment type="caution">
    <text evidence="10">The sequence shown here is derived from an EMBL/GenBank/DDBJ whole genome shotgun (WGS) entry which is preliminary data.</text>
</comment>
<evidence type="ECO:0000256" key="6">
    <source>
        <dbReference type="SAM" id="MobiDB-lite"/>
    </source>
</evidence>
<dbReference type="Pfam" id="PF05737">
    <property type="entry name" value="Collagen_bind"/>
    <property type="match status" value="1"/>
</dbReference>
<dbReference type="NCBIfam" id="TIGR01167">
    <property type="entry name" value="LPXTG_anchor"/>
    <property type="match status" value="1"/>
</dbReference>
<proteinExistence type="inferred from homology"/>
<dbReference type="Gene3D" id="2.60.40.10">
    <property type="entry name" value="Immunoglobulins"/>
    <property type="match status" value="6"/>
</dbReference>
<feature type="domain" description="Gram-positive cocci surface proteins LPxTG" evidence="9">
    <location>
        <begin position="1572"/>
        <end position="1604"/>
    </location>
</feature>
<dbReference type="SUPFAM" id="SSF49401">
    <property type="entry name" value="Bacterial adhesins"/>
    <property type="match status" value="4"/>
</dbReference>
<dbReference type="Gene3D" id="2.60.40.740">
    <property type="match status" value="3"/>
</dbReference>
<dbReference type="InterPro" id="IPR008966">
    <property type="entry name" value="Adhesion_dom_sf"/>
</dbReference>
<feature type="compositionally biased region" description="Basic and acidic residues" evidence="6">
    <location>
        <begin position="84"/>
        <end position="95"/>
    </location>
</feature>
<dbReference type="EMBL" id="JAFLVR010000070">
    <property type="protein sequence ID" value="MBO0454672.1"/>
    <property type="molecule type" value="Genomic_DNA"/>
</dbReference>
<keyword evidence="7" id="KW-1133">Transmembrane helix</keyword>
<feature type="transmembrane region" description="Helical" evidence="7">
    <location>
        <begin position="1582"/>
        <end position="1600"/>
    </location>
</feature>
<dbReference type="PANTHER" id="PTHR36108">
    <property type="entry name" value="COLOSSIN-B-RELATED"/>
    <property type="match status" value="1"/>
</dbReference>
<keyword evidence="2" id="KW-0134">Cell wall</keyword>
<accession>A0ABS3HMI4</accession>
<feature type="compositionally biased region" description="Low complexity" evidence="6">
    <location>
        <begin position="66"/>
        <end position="83"/>
    </location>
</feature>
<evidence type="ECO:0000256" key="8">
    <source>
        <dbReference type="SAM" id="SignalP"/>
    </source>
</evidence>
<feature type="chain" id="PRO_5045756461" evidence="8">
    <location>
        <begin position="25"/>
        <end position="1604"/>
    </location>
</feature>
<dbReference type="PROSITE" id="PS50847">
    <property type="entry name" value="GRAM_POS_ANCHORING"/>
    <property type="match status" value="1"/>
</dbReference>